<dbReference type="InterPro" id="IPR036465">
    <property type="entry name" value="vWFA_dom_sf"/>
</dbReference>
<comment type="caution">
    <text evidence="3">The sequence shown here is derived from an EMBL/GenBank/DDBJ whole genome shotgun (WGS) entry which is preliminary data.</text>
</comment>
<keyword evidence="4" id="KW-1185">Reference proteome</keyword>
<dbReference type="PANTHER" id="PTHR34706">
    <property type="entry name" value="SLR1338 PROTEIN"/>
    <property type="match status" value="1"/>
</dbReference>
<dbReference type="Pfam" id="PF10138">
    <property type="entry name" value="vWA-TerF-like"/>
    <property type="match status" value="1"/>
</dbReference>
<dbReference type="InterPro" id="IPR019303">
    <property type="entry name" value="vWA_TerF_C"/>
</dbReference>
<feature type="compositionally biased region" description="Gly residues" evidence="1">
    <location>
        <begin position="13"/>
        <end position="27"/>
    </location>
</feature>
<feature type="region of interest" description="Disordered" evidence="1">
    <location>
        <begin position="1"/>
        <end position="196"/>
    </location>
</feature>
<dbReference type="STRING" id="4999.A0A1Y1U9X2"/>
<organism evidence="3 4">
    <name type="scientific">Kockovaella imperatae</name>
    <dbReference type="NCBI Taxonomy" id="4999"/>
    <lineage>
        <taxon>Eukaryota</taxon>
        <taxon>Fungi</taxon>
        <taxon>Dikarya</taxon>
        <taxon>Basidiomycota</taxon>
        <taxon>Agaricomycotina</taxon>
        <taxon>Tremellomycetes</taxon>
        <taxon>Tremellales</taxon>
        <taxon>Cuniculitremaceae</taxon>
        <taxon>Kockovaella</taxon>
    </lineage>
</organism>
<feature type="domain" description="VWFA" evidence="2">
    <location>
        <begin position="259"/>
        <end position="462"/>
    </location>
</feature>
<dbReference type="RefSeq" id="XP_021869072.1">
    <property type="nucleotide sequence ID" value="XM_022013590.1"/>
</dbReference>
<feature type="compositionally biased region" description="Gly residues" evidence="1">
    <location>
        <begin position="132"/>
        <end position="142"/>
    </location>
</feature>
<gene>
    <name evidence="3" type="ORF">BD324DRAFT_582986</name>
</gene>
<dbReference type="InterPro" id="IPR002035">
    <property type="entry name" value="VWF_A"/>
</dbReference>
<evidence type="ECO:0000259" key="2">
    <source>
        <dbReference type="PROSITE" id="PS50234"/>
    </source>
</evidence>
<reference evidence="3 4" key="1">
    <citation type="submission" date="2017-03" db="EMBL/GenBank/DDBJ databases">
        <title>Widespread Adenine N6-methylation of Active Genes in Fungi.</title>
        <authorList>
            <consortium name="DOE Joint Genome Institute"/>
            <person name="Mondo S.J."/>
            <person name="Dannebaum R.O."/>
            <person name="Kuo R.C."/>
            <person name="Louie K.B."/>
            <person name="Bewick A.J."/>
            <person name="Labutti K."/>
            <person name="Haridas S."/>
            <person name="Kuo A."/>
            <person name="Salamov A."/>
            <person name="Ahrendt S.R."/>
            <person name="Lau R."/>
            <person name="Bowen B.P."/>
            <person name="Lipzen A."/>
            <person name="Sullivan W."/>
            <person name="Andreopoulos W.B."/>
            <person name="Clum A."/>
            <person name="Lindquist E."/>
            <person name="Daum C."/>
            <person name="Northen T.R."/>
            <person name="Ramamoorthy G."/>
            <person name="Schmitz R.J."/>
            <person name="Gryganskyi A."/>
            <person name="Culley D."/>
            <person name="Magnuson J."/>
            <person name="James T.Y."/>
            <person name="O'Malley M.A."/>
            <person name="Stajich J.E."/>
            <person name="Spatafora J.W."/>
            <person name="Visel A."/>
            <person name="Grigoriev I.V."/>
        </authorList>
    </citation>
    <scope>NUCLEOTIDE SEQUENCE [LARGE SCALE GENOMIC DNA]</scope>
    <source>
        <strain evidence="3 4">NRRL Y-17943</strain>
    </source>
</reference>
<evidence type="ECO:0000256" key="1">
    <source>
        <dbReference type="SAM" id="MobiDB-lite"/>
    </source>
</evidence>
<dbReference type="PROSITE" id="PS50234">
    <property type="entry name" value="VWFA"/>
    <property type="match status" value="1"/>
</dbReference>
<feature type="compositionally biased region" description="Pro residues" evidence="1">
    <location>
        <begin position="69"/>
        <end position="78"/>
    </location>
</feature>
<dbReference type="SUPFAM" id="SSF53300">
    <property type="entry name" value="vWA-like"/>
    <property type="match status" value="1"/>
</dbReference>
<dbReference type="Gene3D" id="3.40.50.410">
    <property type="entry name" value="von Willebrand factor, type A domain"/>
    <property type="match status" value="1"/>
</dbReference>
<evidence type="ECO:0000313" key="3">
    <source>
        <dbReference type="EMBL" id="ORX34830.1"/>
    </source>
</evidence>
<dbReference type="Proteomes" id="UP000193218">
    <property type="component" value="Unassembled WGS sequence"/>
</dbReference>
<proteinExistence type="predicted"/>
<protein>
    <recommendedName>
        <fullName evidence="2">VWFA domain-containing protein</fullName>
    </recommendedName>
</protein>
<feature type="compositionally biased region" description="Low complexity" evidence="1">
    <location>
        <begin position="143"/>
        <end position="168"/>
    </location>
</feature>
<feature type="compositionally biased region" description="Low complexity" evidence="1">
    <location>
        <begin position="28"/>
        <end position="68"/>
    </location>
</feature>
<sequence length="493" mass="52109">MGLASKLAAAQAGSGGGGGGGGGGAQYGGQQPSGQYGQSQPQQSYGQSQPSQPHQYGQSQMSGQYAPPSGAPPPPPARPGQGGYAPPSGAPPSYGGGQGQGQPYGQQQQYGEPQGQYGQQPQGQGHPQGQYGQQGQGQGQGQYGQQPGQYGQQPGQQQYGQQPGQYGQQPGGYGQQQQYGAPSGPPPGAGAGNTGNPQFLLQTLQQCVQDQKIQAFYPPGSLDMIAAKVASSGALAKVANEWRMPMELAGDLVKIALFDVILYIDDSGSMAFEEGGERIDDLKLILSRVAYVTSLFDDDGIQVRFMNNRIEGNNISSEAQALQLVQQVKFSGLTPLGTSMNQKIIQPLVVGPARSNALKKPVLIITITDGTPAGENKDEIFNVIGRADQELRRTRYGPDAVSYQFAQVGNDLKATKFLEELDNHPQIGGLVDCTSNFEVEQAEMSRKSGVDLTPEMWLVKLLMGPIDSSYDTKGEPVLTASEQPAHKVIYSDE</sequence>
<accession>A0A1Y1U9X2</accession>
<evidence type="ECO:0000313" key="4">
    <source>
        <dbReference type="Proteomes" id="UP000193218"/>
    </source>
</evidence>
<feature type="compositionally biased region" description="Low complexity" evidence="1">
    <location>
        <begin position="103"/>
        <end position="131"/>
    </location>
</feature>
<dbReference type="AlphaFoldDB" id="A0A1Y1U9X2"/>
<dbReference type="GeneID" id="33555398"/>
<name>A0A1Y1U9X2_9TREE</name>
<dbReference type="PANTHER" id="PTHR34706:SF2">
    <property type="entry name" value="RFEF"/>
    <property type="match status" value="1"/>
</dbReference>
<dbReference type="EMBL" id="NBSH01000013">
    <property type="protein sequence ID" value="ORX34830.1"/>
    <property type="molecule type" value="Genomic_DNA"/>
</dbReference>
<dbReference type="InParanoid" id="A0A1Y1U9X2"/>
<feature type="compositionally biased region" description="Low complexity" evidence="1">
    <location>
        <begin position="84"/>
        <end position="93"/>
    </location>
</feature>
<dbReference type="OrthoDB" id="2142040at2759"/>